<evidence type="ECO:0000256" key="4">
    <source>
        <dbReference type="ARBA" id="ARBA00022692"/>
    </source>
</evidence>
<feature type="transmembrane region" description="Helical" evidence="9">
    <location>
        <begin position="605"/>
        <end position="628"/>
    </location>
</feature>
<evidence type="ECO:0000256" key="3">
    <source>
        <dbReference type="ARBA" id="ARBA00022448"/>
    </source>
</evidence>
<dbReference type="Pfam" id="PF01061">
    <property type="entry name" value="ABC2_membrane"/>
    <property type="match status" value="1"/>
</dbReference>
<dbReference type="GO" id="GO:0042626">
    <property type="term" value="F:ATPase-coupled transmembrane transporter activity"/>
    <property type="evidence" value="ECO:0000318"/>
    <property type="project" value="GO_Central"/>
</dbReference>
<dbReference type="GO" id="GO:0005886">
    <property type="term" value="C:plasma membrane"/>
    <property type="evidence" value="ECO:0000318"/>
    <property type="project" value="GO_Central"/>
</dbReference>
<evidence type="ECO:0000313" key="11">
    <source>
        <dbReference type="EMBL" id="ERN02964.1"/>
    </source>
</evidence>
<evidence type="ECO:0000256" key="5">
    <source>
        <dbReference type="ARBA" id="ARBA00022741"/>
    </source>
</evidence>
<feature type="transmembrane region" description="Helical" evidence="9">
    <location>
        <begin position="536"/>
        <end position="555"/>
    </location>
</feature>
<dbReference type="OMA" id="MPRHLTY"/>
<dbReference type="GO" id="GO:0009409">
    <property type="term" value="P:response to cold"/>
    <property type="evidence" value="ECO:0007669"/>
    <property type="project" value="EnsemblPlants"/>
</dbReference>
<dbReference type="eggNOG" id="KOG0061">
    <property type="taxonomic scope" value="Eukaryota"/>
</dbReference>
<dbReference type="GO" id="GO:0140359">
    <property type="term" value="F:ABC-type transporter activity"/>
    <property type="evidence" value="ECO:0007669"/>
    <property type="project" value="InterPro"/>
</dbReference>
<keyword evidence="6" id="KW-0067">ATP-binding</keyword>
<name>W1P5J9_AMBTC</name>
<dbReference type="GO" id="GO:0140352">
    <property type="term" value="P:export from cell"/>
    <property type="evidence" value="ECO:0007669"/>
    <property type="project" value="EnsemblPlants"/>
</dbReference>
<feature type="transmembrane region" description="Helical" evidence="9">
    <location>
        <begin position="394"/>
        <end position="415"/>
    </location>
</feature>
<keyword evidence="8 9" id="KW-0472">Membrane</keyword>
<dbReference type="Gene3D" id="3.40.50.300">
    <property type="entry name" value="P-loop containing nucleotide triphosphate hydrolases"/>
    <property type="match status" value="1"/>
</dbReference>
<comment type="subcellular location">
    <subcellularLocation>
        <location evidence="1">Membrane</location>
        <topology evidence="1">Multi-pass membrane protein</topology>
    </subcellularLocation>
</comment>
<organism evidence="11 12">
    <name type="scientific">Amborella trichopoda</name>
    <dbReference type="NCBI Taxonomy" id="13333"/>
    <lineage>
        <taxon>Eukaryota</taxon>
        <taxon>Viridiplantae</taxon>
        <taxon>Streptophyta</taxon>
        <taxon>Embryophyta</taxon>
        <taxon>Tracheophyta</taxon>
        <taxon>Spermatophyta</taxon>
        <taxon>Magnoliopsida</taxon>
        <taxon>Amborellales</taxon>
        <taxon>Amborellaceae</taxon>
        <taxon>Amborella</taxon>
    </lineage>
</organism>
<dbReference type="FunFam" id="3.40.50.300:FF:000337">
    <property type="entry name" value="ABC transporter G family member 22"/>
    <property type="match status" value="1"/>
</dbReference>
<keyword evidence="5" id="KW-0547">Nucleotide-binding</keyword>
<reference evidence="12" key="1">
    <citation type="journal article" date="2013" name="Science">
        <title>The Amborella genome and the evolution of flowering plants.</title>
        <authorList>
            <consortium name="Amborella Genome Project"/>
        </authorList>
    </citation>
    <scope>NUCLEOTIDE SEQUENCE [LARGE SCALE GENOMIC DNA]</scope>
</reference>
<dbReference type="GO" id="GO:0009738">
    <property type="term" value="P:abscisic acid-activated signaling pathway"/>
    <property type="evidence" value="ECO:0007669"/>
    <property type="project" value="EnsemblPlants"/>
</dbReference>
<dbReference type="PANTHER" id="PTHR48041">
    <property type="entry name" value="ABC TRANSPORTER G FAMILY MEMBER 28"/>
    <property type="match status" value="1"/>
</dbReference>
<dbReference type="AlphaFoldDB" id="W1P5J9"/>
<dbReference type="EMBL" id="KI394460">
    <property type="protein sequence ID" value="ERN02964.1"/>
    <property type="molecule type" value="Genomic_DNA"/>
</dbReference>
<evidence type="ECO:0000259" key="10">
    <source>
        <dbReference type="PROSITE" id="PS50893"/>
    </source>
</evidence>
<proteinExistence type="inferred from homology"/>
<evidence type="ECO:0000256" key="2">
    <source>
        <dbReference type="ARBA" id="ARBA00005814"/>
    </source>
</evidence>
<dbReference type="InterPro" id="IPR043926">
    <property type="entry name" value="ABCG_dom"/>
</dbReference>
<evidence type="ECO:0000256" key="7">
    <source>
        <dbReference type="ARBA" id="ARBA00022989"/>
    </source>
</evidence>
<dbReference type="InterPro" id="IPR013525">
    <property type="entry name" value="ABC2_TM"/>
</dbReference>
<dbReference type="PROSITE" id="PS00211">
    <property type="entry name" value="ABC_TRANSPORTER_1"/>
    <property type="match status" value="1"/>
</dbReference>
<evidence type="ECO:0000313" key="12">
    <source>
        <dbReference type="Proteomes" id="UP000017836"/>
    </source>
</evidence>
<dbReference type="SUPFAM" id="SSF52540">
    <property type="entry name" value="P-loop containing nucleoside triphosphate hydrolases"/>
    <property type="match status" value="1"/>
</dbReference>
<dbReference type="PANTHER" id="PTHR48041:SF56">
    <property type="entry name" value="ABC TRANSPORTER G FAMILY MEMBER 25"/>
    <property type="match status" value="1"/>
</dbReference>
<keyword evidence="3" id="KW-0813">Transport</keyword>
<keyword evidence="12" id="KW-1185">Reference proteome</keyword>
<evidence type="ECO:0000256" key="6">
    <source>
        <dbReference type="ARBA" id="ARBA00022840"/>
    </source>
</evidence>
<gene>
    <name evidence="11" type="ORF">AMTR_s00134p00069640</name>
</gene>
<evidence type="ECO:0000256" key="9">
    <source>
        <dbReference type="SAM" id="Phobius"/>
    </source>
</evidence>
<comment type="similarity">
    <text evidence="2">Belongs to the ABC transporter superfamily. ABCG family. Eye pigment precursor importer (TC 3.A.1.204) subfamily.</text>
</comment>
<dbReference type="SMART" id="SM00382">
    <property type="entry name" value="AAA"/>
    <property type="match status" value="1"/>
</dbReference>
<dbReference type="GO" id="GO:0015562">
    <property type="term" value="F:efflux transmembrane transporter activity"/>
    <property type="evidence" value="ECO:0007669"/>
    <property type="project" value="EnsemblPlants"/>
</dbReference>
<dbReference type="OrthoDB" id="245989at2759"/>
<dbReference type="GO" id="GO:0016887">
    <property type="term" value="F:ATP hydrolysis activity"/>
    <property type="evidence" value="ECO:0007669"/>
    <property type="project" value="InterPro"/>
</dbReference>
<dbReference type="InterPro" id="IPR003439">
    <property type="entry name" value="ABC_transporter-like_ATP-bd"/>
</dbReference>
<feature type="transmembrane region" description="Helical" evidence="9">
    <location>
        <begin position="427"/>
        <end position="449"/>
    </location>
</feature>
<evidence type="ECO:0000256" key="8">
    <source>
        <dbReference type="ARBA" id="ARBA00023136"/>
    </source>
</evidence>
<accession>W1P5J9</accession>
<dbReference type="Proteomes" id="UP000017836">
    <property type="component" value="Unassembled WGS sequence"/>
</dbReference>
<dbReference type="GO" id="GO:0055085">
    <property type="term" value="P:transmembrane transport"/>
    <property type="evidence" value="ECO:0000318"/>
    <property type="project" value="GO_Central"/>
</dbReference>
<dbReference type="InterPro" id="IPR003593">
    <property type="entry name" value="AAA+_ATPase"/>
</dbReference>
<feature type="transmembrane region" description="Helical" evidence="9">
    <location>
        <begin position="502"/>
        <end position="529"/>
    </location>
</feature>
<dbReference type="GO" id="GO:0080168">
    <property type="term" value="P:abscisic acid transport"/>
    <property type="evidence" value="ECO:0007669"/>
    <property type="project" value="EnsemblPlants"/>
</dbReference>
<dbReference type="Pfam" id="PF00005">
    <property type="entry name" value="ABC_tran"/>
    <property type="match status" value="1"/>
</dbReference>
<dbReference type="InterPro" id="IPR050352">
    <property type="entry name" value="ABCG_transporters"/>
</dbReference>
<protein>
    <recommendedName>
        <fullName evidence="10">ABC transporter domain-containing protein</fullName>
    </recommendedName>
</protein>
<dbReference type="Pfam" id="PF19055">
    <property type="entry name" value="ABC2_membrane_7"/>
    <property type="match status" value="1"/>
</dbReference>
<evidence type="ECO:0000256" key="1">
    <source>
        <dbReference type="ARBA" id="ARBA00004141"/>
    </source>
</evidence>
<sequence>MFSGVRDGEGGDECETRVESLLSPSFPVTVKFVDITYRIKLQSTESTASSILSSIIGSKPPRKSIEERTVLKGITGVVSPGEILAILGPSGSGKTTFLSFLGGKLDGKFAGTLLANGQKVTKSIRRKTGFVTQDDLLYPHLTVRETLIYSALLRLPKTVSKREKVGLAESVLSELGLNGCGDSIVGSAFVRGISGGERKRVSIGQEMLVNPSLLLLDEPTSGLDSTAAYKLVTTLRGLARKGKAVVATMHQPSSRVYQIFHSVLLLSDGNCLYFGKGSEAMDYFSSIGFSPAFAMNPADFMIDLANGVTPDLKLVAGQVETQGDAQKPKLKQFLISSFNKSLAPKVKANVLATITTEVAQNPGTKRHDSELCTTWTDQFSVLLRRSLKERRHESFGGLRILQVGATAVLAGSMWWQSSACDVLDRVGLLFFISIFWGVFPVFNSVFTFPQERPIFIKERGAGMYKLSAYVAAKAIGDLPMELVLPTAFTIVAYWMAGLRADAFSFLLTLGVVLYSVLVGQGLGLALGAAIMDAKRATAVASVTMMAFLLVGGYYVRKVPHFVRWLKYTSFTYYAFGLLIHIQYRGAQSQWCNGGGGGGAVMELPGPALCVGALAAMLVGYRLLAYIALRRVKV</sequence>
<dbReference type="HOGENOM" id="CLU_000604_57_10_1"/>
<dbReference type="GO" id="GO:0010496">
    <property type="term" value="P:intercellular transport"/>
    <property type="evidence" value="ECO:0007669"/>
    <property type="project" value="EnsemblPlants"/>
</dbReference>
<dbReference type="InterPro" id="IPR027417">
    <property type="entry name" value="P-loop_NTPase"/>
</dbReference>
<dbReference type="GO" id="GO:0048581">
    <property type="term" value="P:negative regulation of post-embryonic development"/>
    <property type="evidence" value="ECO:0007669"/>
    <property type="project" value="EnsemblPlants"/>
</dbReference>
<feature type="domain" description="ABC transporter" evidence="10">
    <location>
        <begin position="30"/>
        <end position="293"/>
    </location>
</feature>
<dbReference type="InterPro" id="IPR017871">
    <property type="entry name" value="ABC_transporter-like_CS"/>
</dbReference>
<keyword evidence="7 9" id="KW-1133">Transmembrane helix</keyword>
<dbReference type="Gramene" id="ERN02964">
    <property type="protein sequence ID" value="ERN02964"/>
    <property type="gene ID" value="AMTR_s00134p00069640"/>
</dbReference>
<feature type="transmembrane region" description="Helical" evidence="9">
    <location>
        <begin position="470"/>
        <end position="496"/>
    </location>
</feature>
<keyword evidence="4 9" id="KW-0812">Transmembrane</keyword>
<dbReference type="GO" id="GO:0005524">
    <property type="term" value="F:ATP binding"/>
    <property type="evidence" value="ECO:0007669"/>
    <property type="project" value="UniProtKB-KW"/>
</dbReference>
<dbReference type="GO" id="GO:0009408">
    <property type="term" value="P:response to heat"/>
    <property type="evidence" value="ECO:0007669"/>
    <property type="project" value="EnsemblPlants"/>
</dbReference>
<dbReference type="STRING" id="13333.W1P5J9"/>
<dbReference type="PROSITE" id="PS50893">
    <property type="entry name" value="ABC_TRANSPORTER_2"/>
    <property type="match status" value="1"/>
</dbReference>